<dbReference type="RefSeq" id="WP_120711668.1">
    <property type="nucleotide sequence ID" value="NZ_RBCJ01000002.1"/>
</dbReference>
<dbReference type="AlphaFoldDB" id="A0A3B0C5Y7"/>
<protein>
    <submittedName>
        <fullName evidence="6">Outer membrane protein assembly factor BamD</fullName>
    </submittedName>
</protein>
<dbReference type="InterPro" id="IPR017689">
    <property type="entry name" value="BamD"/>
</dbReference>
<dbReference type="SUPFAM" id="SSF48452">
    <property type="entry name" value="TPR-like"/>
    <property type="match status" value="2"/>
</dbReference>
<keyword evidence="2" id="KW-0472">Membrane</keyword>
<evidence type="ECO:0000256" key="4">
    <source>
        <dbReference type="SAM" id="SignalP"/>
    </source>
</evidence>
<evidence type="ECO:0000313" key="6">
    <source>
        <dbReference type="EMBL" id="RKN81513.1"/>
    </source>
</evidence>
<evidence type="ECO:0000256" key="3">
    <source>
        <dbReference type="ARBA" id="ARBA00023237"/>
    </source>
</evidence>
<dbReference type="NCBIfam" id="TIGR03302">
    <property type="entry name" value="OM_YfiO"/>
    <property type="match status" value="1"/>
</dbReference>
<organism evidence="6 7">
    <name type="scientific">Ulvibacterium marinum</name>
    <dbReference type="NCBI Taxonomy" id="2419782"/>
    <lineage>
        <taxon>Bacteria</taxon>
        <taxon>Pseudomonadati</taxon>
        <taxon>Bacteroidota</taxon>
        <taxon>Flavobacteriia</taxon>
        <taxon>Flavobacteriales</taxon>
        <taxon>Flavobacteriaceae</taxon>
        <taxon>Ulvibacterium</taxon>
    </lineage>
</organism>
<evidence type="ECO:0000256" key="2">
    <source>
        <dbReference type="ARBA" id="ARBA00023136"/>
    </source>
</evidence>
<dbReference type="EMBL" id="RBCJ01000002">
    <property type="protein sequence ID" value="RKN81513.1"/>
    <property type="molecule type" value="Genomic_DNA"/>
</dbReference>
<accession>A0A3B0C5Y7</accession>
<evidence type="ECO:0000259" key="5">
    <source>
        <dbReference type="Pfam" id="PF13525"/>
    </source>
</evidence>
<dbReference type="Proteomes" id="UP000276603">
    <property type="component" value="Unassembled WGS sequence"/>
</dbReference>
<dbReference type="PROSITE" id="PS51257">
    <property type="entry name" value="PROKAR_LIPOPROTEIN"/>
    <property type="match status" value="1"/>
</dbReference>
<feature type="chain" id="PRO_5017376735" evidence="4">
    <location>
        <begin position="21"/>
        <end position="284"/>
    </location>
</feature>
<name>A0A3B0C5Y7_9FLAO</name>
<evidence type="ECO:0000313" key="7">
    <source>
        <dbReference type="Proteomes" id="UP000276603"/>
    </source>
</evidence>
<dbReference type="InterPro" id="IPR039565">
    <property type="entry name" value="BamD-like"/>
</dbReference>
<dbReference type="Pfam" id="PF13525">
    <property type="entry name" value="YfiO"/>
    <property type="match status" value="2"/>
</dbReference>
<gene>
    <name evidence="6" type="primary">bamD</name>
    <name evidence="6" type="ORF">D7Z94_11395</name>
</gene>
<keyword evidence="1 4" id="KW-0732">Signal</keyword>
<feature type="domain" description="Outer membrane lipoprotein BamD-like" evidence="5">
    <location>
        <begin position="37"/>
        <end position="184"/>
    </location>
</feature>
<keyword evidence="3" id="KW-0998">Cell outer membrane</keyword>
<dbReference type="Gene3D" id="1.25.40.10">
    <property type="entry name" value="Tetratricopeptide repeat domain"/>
    <property type="match status" value="1"/>
</dbReference>
<keyword evidence="7" id="KW-1185">Reference proteome</keyword>
<evidence type="ECO:0000256" key="1">
    <source>
        <dbReference type="ARBA" id="ARBA00022729"/>
    </source>
</evidence>
<comment type="caution">
    <text evidence="6">The sequence shown here is derived from an EMBL/GenBank/DDBJ whole genome shotgun (WGS) entry which is preliminary data.</text>
</comment>
<feature type="signal peptide" evidence="4">
    <location>
        <begin position="1"/>
        <end position="20"/>
    </location>
</feature>
<sequence>MFSKIGRLSCFLMVASFVFALQSCSEYQKVLKNEEVKPKYDLAQKYYEEEDYKRANRLFEQIAPKYVGKPQGERVLFFLANTYFQREDFNMAGYQFERFIKSYPKSEKVPEASFLGAKSYYELSPEYSLDQTDTDKALAKLQTFINAYPDSEFFGQANDMAQELTTKKEKKAFEIAKQYNKLGQFNYDMLKSAVASLDNFVSDFPGSIYREEAFYVKVEATTNLALNSFESLKSERLQTAKAAYNALKKQYPETKYAEKADDLLETIEKELNNSRLINTSKEAK</sequence>
<feature type="domain" description="Outer membrane lipoprotein BamD-like" evidence="5">
    <location>
        <begin position="190"/>
        <end position="272"/>
    </location>
</feature>
<reference evidence="6 7" key="1">
    <citation type="submission" date="2018-10" db="EMBL/GenBank/DDBJ databases">
        <title>Ulvibacterium marinum gen. nov., sp. nov., a novel marine bacterium of the family Flavobacteriaceae, isolated from a culture of the green alga Ulva prolifera.</title>
        <authorList>
            <person name="Zhang Z."/>
        </authorList>
    </citation>
    <scope>NUCLEOTIDE SEQUENCE [LARGE SCALE GENOMIC DNA]</scope>
    <source>
        <strain evidence="6 7">CCMM003</strain>
    </source>
</reference>
<dbReference type="OrthoDB" id="9770761at2"/>
<proteinExistence type="predicted"/>
<dbReference type="InterPro" id="IPR011990">
    <property type="entry name" value="TPR-like_helical_dom_sf"/>
</dbReference>